<dbReference type="SUPFAM" id="SSF50022">
    <property type="entry name" value="ISP domain"/>
    <property type="match status" value="1"/>
</dbReference>
<dbReference type="InterPro" id="IPR001663">
    <property type="entry name" value="Rng_hydr_dOase-A"/>
</dbReference>
<keyword evidence="2" id="KW-0001">2Fe-2S</keyword>
<dbReference type="Gene3D" id="2.102.10.10">
    <property type="entry name" value="Rieske [2Fe-2S] iron-sulphur domain"/>
    <property type="match status" value="1"/>
</dbReference>
<dbReference type="SUPFAM" id="SSF55961">
    <property type="entry name" value="Bet v1-like"/>
    <property type="match status" value="1"/>
</dbReference>
<dbReference type="GO" id="GO:0018619">
    <property type="term" value="F:benzene 1,2-dioxygenase activity"/>
    <property type="evidence" value="ECO:0007669"/>
    <property type="project" value="UniProtKB-EC"/>
</dbReference>
<keyword evidence="3" id="KW-0479">Metal-binding</keyword>
<comment type="cofactor">
    <cofactor evidence="1">
        <name>Fe cation</name>
        <dbReference type="ChEBI" id="CHEBI:24875"/>
    </cofactor>
</comment>
<dbReference type="InterPro" id="IPR015879">
    <property type="entry name" value="Ring_hydroxy_dOase_asu_C_dom"/>
</dbReference>
<protein>
    <submittedName>
        <fullName evidence="8">Benzene 1,2-dioxygenase subunit alpha</fullName>
        <ecNumber evidence="8">1.14.12.3</ecNumber>
    </submittedName>
</protein>
<dbReference type="Pfam" id="PF00848">
    <property type="entry name" value="Ring_hydroxyl_A"/>
    <property type="match status" value="1"/>
</dbReference>
<dbReference type="EC" id="1.14.12.3" evidence="8"/>
<dbReference type="OrthoDB" id="9800776at2"/>
<gene>
    <name evidence="8" type="primary">bedC1</name>
    <name evidence="8" type="ORF">Mterra_00646</name>
</gene>
<dbReference type="PANTHER" id="PTHR43756">
    <property type="entry name" value="CHOLINE MONOOXYGENASE, CHLOROPLASTIC"/>
    <property type="match status" value="1"/>
</dbReference>
<dbReference type="Gene3D" id="3.90.380.10">
    <property type="entry name" value="Naphthalene 1,2-dioxygenase Alpha Subunit, Chain A, domain 1"/>
    <property type="match status" value="2"/>
</dbReference>
<dbReference type="InterPro" id="IPR017941">
    <property type="entry name" value="Rieske_2Fe-2S"/>
</dbReference>
<dbReference type="AlphaFoldDB" id="A0A399F1W2"/>
<dbReference type="GO" id="GO:0005506">
    <property type="term" value="F:iron ion binding"/>
    <property type="evidence" value="ECO:0007669"/>
    <property type="project" value="InterPro"/>
</dbReference>
<keyword evidence="5" id="KW-0408">Iron</keyword>
<proteinExistence type="predicted"/>
<evidence type="ECO:0000256" key="4">
    <source>
        <dbReference type="ARBA" id="ARBA00023002"/>
    </source>
</evidence>
<dbReference type="Pfam" id="PF00355">
    <property type="entry name" value="Rieske"/>
    <property type="match status" value="1"/>
</dbReference>
<keyword evidence="9" id="KW-1185">Reference proteome</keyword>
<feature type="domain" description="Rieske" evidence="7">
    <location>
        <begin position="40"/>
        <end position="134"/>
    </location>
</feature>
<dbReference type="EMBL" id="QXDL01000015">
    <property type="protein sequence ID" value="RIH90208.1"/>
    <property type="molecule type" value="Genomic_DNA"/>
</dbReference>
<sequence length="367" mass="41930">MKPKLDVAADIAEASTLPAAFYKSQEFYEASKDKVFARSWQWAGDTDELKAPGTVKPLTLLEGCLDEPLVITRDYDDRLHVLSNVCTHRGMLVAESGDQNARYLRCRYHGRRFGMDGCFQAMPEFDGVKGFPSEKDHLPRIPFGLWGQDKWLFVSLEPRHALEEVLRPIEDRVGWMPFRQFYFDPGRARDYLVRANWVLYCDNYLEGFHIPYIHASLNSAIDYGSYTSELYGWCNLQLGIAADGEAAFELPKDSPDYGKRVGAYYYWVFPNLMLNFYPWGLSVNVVRPLGPELTKVSFLPYVWDAGKLEQGAGAALDRVEREDEVVVEAVQKGVKSRFYDRGRFSVKREQGVHHFHRLLAQALEGGA</sequence>
<dbReference type="GO" id="GO:0051537">
    <property type="term" value="F:2 iron, 2 sulfur cluster binding"/>
    <property type="evidence" value="ECO:0007669"/>
    <property type="project" value="UniProtKB-KW"/>
</dbReference>
<keyword evidence="6" id="KW-0411">Iron-sulfur</keyword>
<organism evidence="8 9">
    <name type="scientific">Calidithermus terrae</name>
    <dbReference type="NCBI Taxonomy" id="1408545"/>
    <lineage>
        <taxon>Bacteria</taxon>
        <taxon>Thermotogati</taxon>
        <taxon>Deinococcota</taxon>
        <taxon>Deinococci</taxon>
        <taxon>Thermales</taxon>
        <taxon>Thermaceae</taxon>
        <taxon>Calidithermus</taxon>
    </lineage>
</organism>
<evidence type="ECO:0000313" key="9">
    <source>
        <dbReference type="Proteomes" id="UP000265715"/>
    </source>
</evidence>
<evidence type="ECO:0000256" key="5">
    <source>
        <dbReference type="ARBA" id="ARBA00023004"/>
    </source>
</evidence>
<keyword evidence="4 8" id="KW-0560">Oxidoreductase</keyword>
<dbReference type="InterPro" id="IPR036922">
    <property type="entry name" value="Rieske_2Fe-2S_sf"/>
</dbReference>
<accession>A0A399F1W2</accession>
<evidence type="ECO:0000256" key="3">
    <source>
        <dbReference type="ARBA" id="ARBA00022723"/>
    </source>
</evidence>
<dbReference type="Proteomes" id="UP000265715">
    <property type="component" value="Unassembled WGS sequence"/>
</dbReference>
<dbReference type="PROSITE" id="PS51296">
    <property type="entry name" value="RIESKE"/>
    <property type="match status" value="1"/>
</dbReference>
<reference evidence="8 9" key="1">
    <citation type="submission" date="2018-08" db="EMBL/GenBank/DDBJ databases">
        <title>Meiothermus terrae DSM 26712 genome sequencing project.</title>
        <authorList>
            <person name="Da Costa M.S."/>
            <person name="Albuquerque L."/>
            <person name="Raposo P."/>
            <person name="Froufe H.J.C."/>
            <person name="Barroso C.S."/>
            <person name="Egas C."/>
        </authorList>
    </citation>
    <scope>NUCLEOTIDE SEQUENCE [LARGE SCALE GENOMIC DNA]</scope>
    <source>
        <strain evidence="8 9">DSM 26712</strain>
    </source>
</reference>
<dbReference type="PANTHER" id="PTHR43756:SF5">
    <property type="entry name" value="CHOLINE MONOOXYGENASE, CHLOROPLASTIC"/>
    <property type="match status" value="1"/>
</dbReference>
<keyword evidence="8" id="KW-0223">Dioxygenase</keyword>
<evidence type="ECO:0000313" key="8">
    <source>
        <dbReference type="EMBL" id="RIH90208.1"/>
    </source>
</evidence>
<name>A0A399F1W2_9DEIN</name>
<comment type="caution">
    <text evidence="8">The sequence shown here is derived from an EMBL/GenBank/DDBJ whole genome shotgun (WGS) entry which is preliminary data.</text>
</comment>
<evidence type="ECO:0000256" key="2">
    <source>
        <dbReference type="ARBA" id="ARBA00022714"/>
    </source>
</evidence>
<dbReference type="CDD" id="cd03469">
    <property type="entry name" value="Rieske_RO_Alpha_N"/>
    <property type="match status" value="1"/>
</dbReference>
<evidence type="ECO:0000256" key="1">
    <source>
        <dbReference type="ARBA" id="ARBA00001962"/>
    </source>
</evidence>
<evidence type="ECO:0000259" key="7">
    <source>
        <dbReference type="PROSITE" id="PS51296"/>
    </source>
</evidence>
<evidence type="ECO:0000256" key="6">
    <source>
        <dbReference type="ARBA" id="ARBA00023014"/>
    </source>
</evidence>
<dbReference type="RefSeq" id="WP_119313865.1">
    <property type="nucleotide sequence ID" value="NZ_QXDL01000015.1"/>
</dbReference>